<accession>A0AAE0M0K8</accession>
<dbReference type="Pfam" id="PF01783">
    <property type="entry name" value="Ribosomal_L32p"/>
    <property type="match status" value="1"/>
</dbReference>
<evidence type="ECO:0000256" key="6">
    <source>
        <dbReference type="ARBA" id="ARBA00023274"/>
    </source>
</evidence>
<evidence type="ECO:0000256" key="1">
    <source>
        <dbReference type="ARBA" id="ARBA00004173"/>
    </source>
</evidence>
<sequence length="145" mass="16091">MAMAMAMATPTLRIASTSPSFLPRFLFSTPRIAHLYTRQVAVPFFPSLVLAVPAIQFGLPPLGSILEGIWESILRAVPKKKTSHMKKRHRYMAGKALKDVTSLCKCPACGETKRMHYLCPHCASKLQGMIRREAKEENKASAYSA</sequence>
<dbReference type="Proteomes" id="UP001283341">
    <property type="component" value="Unassembled WGS sequence"/>
</dbReference>
<gene>
    <name evidence="8" type="ORF">B0H66DRAFT_563067</name>
</gene>
<evidence type="ECO:0000256" key="5">
    <source>
        <dbReference type="ARBA" id="ARBA00023128"/>
    </source>
</evidence>
<comment type="similarity">
    <text evidence="2">Belongs to the bacterial ribosomal protein bL32 family.</text>
</comment>
<name>A0AAE0M0K8_9PEZI</name>
<dbReference type="PANTHER" id="PTHR21026:SF2">
    <property type="entry name" value="LARGE RIBOSOMAL SUBUNIT PROTEIN BL32M"/>
    <property type="match status" value="1"/>
</dbReference>
<keyword evidence="3" id="KW-0809">Transit peptide</keyword>
<dbReference type="AlphaFoldDB" id="A0AAE0M0K8"/>
<dbReference type="EMBL" id="JAUEDM010000006">
    <property type="protein sequence ID" value="KAK3314510.1"/>
    <property type="molecule type" value="Genomic_DNA"/>
</dbReference>
<comment type="caution">
    <text evidence="8">The sequence shown here is derived from an EMBL/GenBank/DDBJ whole genome shotgun (WGS) entry which is preliminary data.</text>
</comment>
<protein>
    <recommendedName>
        <fullName evidence="7">Large ribosomal subunit protein bL32m</fullName>
    </recommendedName>
</protein>
<reference evidence="8" key="2">
    <citation type="submission" date="2023-06" db="EMBL/GenBank/DDBJ databases">
        <authorList>
            <consortium name="Lawrence Berkeley National Laboratory"/>
            <person name="Haridas S."/>
            <person name="Hensen N."/>
            <person name="Bonometti L."/>
            <person name="Westerberg I."/>
            <person name="Brannstrom I.O."/>
            <person name="Guillou S."/>
            <person name="Cros-Aarteil S."/>
            <person name="Calhoun S."/>
            <person name="Kuo A."/>
            <person name="Mondo S."/>
            <person name="Pangilinan J."/>
            <person name="Riley R."/>
            <person name="Labutti K."/>
            <person name="Andreopoulos B."/>
            <person name="Lipzen A."/>
            <person name="Chen C."/>
            <person name="Yanf M."/>
            <person name="Daum C."/>
            <person name="Ng V."/>
            <person name="Clum A."/>
            <person name="Steindorff A."/>
            <person name="Ohm R."/>
            <person name="Martin F."/>
            <person name="Silar P."/>
            <person name="Natvig D."/>
            <person name="Lalanne C."/>
            <person name="Gautier V."/>
            <person name="Ament-Velasquez S.L."/>
            <person name="Kruys A."/>
            <person name="Hutchinson M.I."/>
            <person name="Powell A.J."/>
            <person name="Barry K."/>
            <person name="Miller A.N."/>
            <person name="Grigoriev I.V."/>
            <person name="Debuchy R."/>
            <person name="Gladieux P."/>
            <person name="Thoren M.H."/>
            <person name="Johannesson H."/>
        </authorList>
    </citation>
    <scope>NUCLEOTIDE SEQUENCE</scope>
    <source>
        <strain evidence="8">CBS 118394</strain>
    </source>
</reference>
<proteinExistence type="inferred from homology"/>
<dbReference type="GO" id="GO:0003735">
    <property type="term" value="F:structural constituent of ribosome"/>
    <property type="evidence" value="ECO:0007669"/>
    <property type="project" value="InterPro"/>
</dbReference>
<evidence type="ECO:0000256" key="7">
    <source>
        <dbReference type="ARBA" id="ARBA00039935"/>
    </source>
</evidence>
<evidence type="ECO:0000256" key="3">
    <source>
        <dbReference type="ARBA" id="ARBA00022946"/>
    </source>
</evidence>
<dbReference type="SUPFAM" id="SSF57829">
    <property type="entry name" value="Zn-binding ribosomal proteins"/>
    <property type="match status" value="1"/>
</dbReference>
<keyword evidence="4" id="KW-0689">Ribosomal protein</keyword>
<reference evidence="8" key="1">
    <citation type="journal article" date="2023" name="Mol. Phylogenet. Evol.">
        <title>Genome-scale phylogeny and comparative genomics of the fungal order Sordariales.</title>
        <authorList>
            <person name="Hensen N."/>
            <person name="Bonometti L."/>
            <person name="Westerberg I."/>
            <person name="Brannstrom I.O."/>
            <person name="Guillou S."/>
            <person name="Cros-Aarteil S."/>
            <person name="Calhoun S."/>
            <person name="Haridas S."/>
            <person name="Kuo A."/>
            <person name="Mondo S."/>
            <person name="Pangilinan J."/>
            <person name="Riley R."/>
            <person name="LaButti K."/>
            <person name="Andreopoulos B."/>
            <person name="Lipzen A."/>
            <person name="Chen C."/>
            <person name="Yan M."/>
            <person name="Daum C."/>
            <person name="Ng V."/>
            <person name="Clum A."/>
            <person name="Steindorff A."/>
            <person name="Ohm R.A."/>
            <person name="Martin F."/>
            <person name="Silar P."/>
            <person name="Natvig D.O."/>
            <person name="Lalanne C."/>
            <person name="Gautier V."/>
            <person name="Ament-Velasquez S.L."/>
            <person name="Kruys A."/>
            <person name="Hutchinson M.I."/>
            <person name="Powell A.J."/>
            <person name="Barry K."/>
            <person name="Miller A.N."/>
            <person name="Grigoriev I.V."/>
            <person name="Debuchy R."/>
            <person name="Gladieux P."/>
            <person name="Hiltunen Thoren M."/>
            <person name="Johannesson H."/>
        </authorList>
    </citation>
    <scope>NUCLEOTIDE SEQUENCE</scope>
    <source>
        <strain evidence="8">CBS 118394</strain>
    </source>
</reference>
<dbReference type="GO" id="GO:0006412">
    <property type="term" value="P:translation"/>
    <property type="evidence" value="ECO:0007669"/>
    <property type="project" value="InterPro"/>
</dbReference>
<dbReference type="GO" id="GO:0005762">
    <property type="term" value="C:mitochondrial large ribosomal subunit"/>
    <property type="evidence" value="ECO:0007669"/>
    <property type="project" value="TreeGrafter"/>
</dbReference>
<evidence type="ECO:0000256" key="4">
    <source>
        <dbReference type="ARBA" id="ARBA00022980"/>
    </source>
</evidence>
<dbReference type="NCBIfam" id="TIGR01031">
    <property type="entry name" value="rpmF_bact"/>
    <property type="match status" value="1"/>
</dbReference>
<dbReference type="InterPro" id="IPR011332">
    <property type="entry name" value="Ribosomal_zn-bd"/>
</dbReference>
<comment type="subcellular location">
    <subcellularLocation>
        <location evidence="1">Mitochondrion</location>
    </subcellularLocation>
</comment>
<keyword evidence="9" id="KW-1185">Reference proteome</keyword>
<dbReference type="PANTHER" id="PTHR21026">
    <property type="entry name" value="39S RIBOSOMAL PROTEIN L32, MITOCHONDRIAL"/>
    <property type="match status" value="1"/>
</dbReference>
<evidence type="ECO:0000313" key="9">
    <source>
        <dbReference type="Proteomes" id="UP001283341"/>
    </source>
</evidence>
<evidence type="ECO:0000313" key="8">
    <source>
        <dbReference type="EMBL" id="KAK3314510.1"/>
    </source>
</evidence>
<dbReference type="InterPro" id="IPR051991">
    <property type="entry name" value="Mitoribosomal_protein_bL32"/>
</dbReference>
<evidence type="ECO:0000256" key="2">
    <source>
        <dbReference type="ARBA" id="ARBA00008560"/>
    </source>
</evidence>
<dbReference type="InterPro" id="IPR002677">
    <property type="entry name" value="Ribosomal_bL32"/>
</dbReference>
<organism evidence="8 9">
    <name type="scientific">Apodospora peruviana</name>
    <dbReference type="NCBI Taxonomy" id="516989"/>
    <lineage>
        <taxon>Eukaryota</taxon>
        <taxon>Fungi</taxon>
        <taxon>Dikarya</taxon>
        <taxon>Ascomycota</taxon>
        <taxon>Pezizomycotina</taxon>
        <taxon>Sordariomycetes</taxon>
        <taxon>Sordariomycetidae</taxon>
        <taxon>Sordariales</taxon>
        <taxon>Lasiosphaeriaceae</taxon>
        <taxon>Apodospora</taxon>
    </lineage>
</organism>
<keyword evidence="5" id="KW-0496">Mitochondrion</keyword>
<keyword evidence="6" id="KW-0687">Ribonucleoprotein</keyword>